<dbReference type="RefSeq" id="WP_235123093.1">
    <property type="nucleotide sequence ID" value="NZ_CP090979.1"/>
</dbReference>
<geneLocation type="plasmid" evidence="2 3">
    <name>pYPD9-1</name>
</geneLocation>
<dbReference type="Pfam" id="PF13022">
    <property type="entry name" value="HTH_Tnp_1_2"/>
    <property type="match status" value="1"/>
</dbReference>
<reference evidence="2 3" key="1">
    <citation type="journal article" date="2024" name="Int. J. Syst. Evol. Microbiol.">
        <title>Paenibacillus hexagrammi sp. nov., a novel bacterium isolated from the gut content of Hexagrammos agrammus.</title>
        <authorList>
            <person name="Jung H.K."/>
            <person name="Kim D.G."/>
            <person name="Zin H."/>
            <person name="Park J."/>
            <person name="Jung H."/>
            <person name="Kim Y.O."/>
            <person name="Kong H.J."/>
            <person name="Kim J.W."/>
            <person name="Kim Y.S."/>
        </authorList>
    </citation>
    <scope>NUCLEOTIDE SEQUENCE [LARGE SCALE GENOMIC DNA]</scope>
    <source>
        <strain evidence="2 3">YPD9-1</strain>
    </source>
</reference>
<keyword evidence="3" id="KW-1185">Reference proteome</keyword>
<dbReference type="EMBL" id="CP090979">
    <property type="protein sequence ID" value="UJF36543.1"/>
    <property type="molecule type" value="Genomic_DNA"/>
</dbReference>
<gene>
    <name evidence="2" type="ORF">L0M14_30615</name>
</gene>
<accession>A0ABY3SR92</accession>
<evidence type="ECO:0000313" key="2">
    <source>
        <dbReference type="EMBL" id="UJF36543.1"/>
    </source>
</evidence>
<name>A0ABY3SR92_9BACL</name>
<evidence type="ECO:0000259" key="1">
    <source>
        <dbReference type="Pfam" id="PF13022"/>
    </source>
</evidence>
<proteinExistence type="predicted"/>
<organism evidence="2 3">
    <name type="scientific">Paenibacillus hexagrammi</name>
    <dbReference type="NCBI Taxonomy" id="2908839"/>
    <lineage>
        <taxon>Bacteria</taxon>
        <taxon>Bacillati</taxon>
        <taxon>Bacillota</taxon>
        <taxon>Bacilli</taxon>
        <taxon>Bacillales</taxon>
        <taxon>Paenibacillaceae</taxon>
        <taxon>Paenibacillus</taxon>
    </lineage>
</organism>
<keyword evidence="2" id="KW-0614">Plasmid</keyword>
<dbReference type="Gene3D" id="1.10.10.60">
    <property type="entry name" value="Homeodomain-like"/>
    <property type="match status" value="1"/>
</dbReference>
<protein>
    <recommendedName>
        <fullName evidence="1">Homeodomain phBC6A51-type domain-containing protein</fullName>
    </recommendedName>
</protein>
<dbReference type="Proteomes" id="UP001649230">
    <property type="component" value="Plasmid pYPD9-1"/>
</dbReference>
<feature type="domain" description="Homeodomain phBC6A51-type" evidence="1">
    <location>
        <begin position="11"/>
        <end position="117"/>
    </location>
</feature>
<dbReference type="InterPro" id="IPR024978">
    <property type="entry name" value="Homeodomain_phBC6A51-type"/>
</dbReference>
<evidence type="ECO:0000313" key="3">
    <source>
        <dbReference type="Proteomes" id="UP001649230"/>
    </source>
</evidence>
<dbReference type="SUPFAM" id="SSF46689">
    <property type="entry name" value="Homeodomain-like"/>
    <property type="match status" value="1"/>
</dbReference>
<sequence length="143" mass="16190">MPGEVFAQMKAEKQKALLLLTQQIIDPNAPKLTYAEIAEQAGISERQLFRWRTNDGEFAQARKEIVESYADELIADAFMALKYQVSRNKNVKAAEVLLKSRGMLVDRKEVAGELKHEHSDVSKQDNNALMDELEALKRKLSGE</sequence>
<dbReference type="InterPro" id="IPR009057">
    <property type="entry name" value="Homeodomain-like_sf"/>
</dbReference>